<protein>
    <recommendedName>
        <fullName evidence="5">Inositol-1-monophosphatase</fullName>
        <ecNumber evidence="4">3.1.3.25</ecNumber>
    </recommendedName>
</protein>
<gene>
    <name evidence="10" type="ORF">C8N43_3333</name>
</gene>
<dbReference type="PRINTS" id="PR00377">
    <property type="entry name" value="IMPHPHTASES"/>
</dbReference>
<dbReference type="Gene3D" id="3.40.190.80">
    <property type="match status" value="1"/>
</dbReference>
<feature type="binding site" evidence="9">
    <location>
        <position position="212"/>
    </location>
    <ligand>
        <name>Mg(2+)</name>
        <dbReference type="ChEBI" id="CHEBI:18420"/>
        <label>1</label>
        <note>catalytic</note>
    </ligand>
</feature>
<reference evidence="10 11" key="1">
    <citation type="submission" date="2018-04" db="EMBL/GenBank/DDBJ databases">
        <title>Genomic Encyclopedia of Archaeal and Bacterial Type Strains, Phase II (KMG-II): from individual species to whole genera.</title>
        <authorList>
            <person name="Goeker M."/>
        </authorList>
    </citation>
    <scope>NUCLEOTIDE SEQUENCE [LARGE SCALE GENOMIC DNA]</scope>
    <source>
        <strain evidence="10 11">DSM 100977</strain>
    </source>
</reference>
<evidence type="ECO:0000256" key="9">
    <source>
        <dbReference type="PIRSR" id="PIRSR600760-2"/>
    </source>
</evidence>
<keyword evidence="6 9" id="KW-0479">Metal-binding</keyword>
<comment type="caution">
    <text evidence="10">The sequence shown here is derived from an EMBL/GenBank/DDBJ whole genome shotgun (WGS) entry which is preliminary data.</text>
</comment>
<evidence type="ECO:0000256" key="5">
    <source>
        <dbReference type="ARBA" id="ARBA00019784"/>
    </source>
</evidence>
<feature type="binding site" evidence="9">
    <location>
        <position position="70"/>
    </location>
    <ligand>
        <name>Mg(2+)</name>
        <dbReference type="ChEBI" id="CHEBI:18420"/>
        <label>1</label>
        <note>catalytic</note>
    </ligand>
</feature>
<evidence type="ECO:0000256" key="4">
    <source>
        <dbReference type="ARBA" id="ARBA00013106"/>
    </source>
</evidence>
<name>A0A2T6BEM7_9RHOB</name>
<dbReference type="EMBL" id="QBKS01000002">
    <property type="protein sequence ID" value="PTX54518.1"/>
    <property type="molecule type" value="Genomic_DNA"/>
</dbReference>
<dbReference type="AlphaFoldDB" id="A0A2T6BEM7"/>
<dbReference type="PANTHER" id="PTHR20854">
    <property type="entry name" value="INOSITOL MONOPHOSPHATASE"/>
    <property type="match status" value="1"/>
</dbReference>
<proteinExistence type="inferred from homology"/>
<evidence type="ECO:0000313" key="11">
    <source>
        <dbReference type="Proteomes" id="UP000243978"/>
    </source>
</evidence>
<evidence type="ECO:0000256" key="8">
    <source>
        <dbReference type="ARBA" id="ARBA00022842"/>
    </source>
</evidence>
<dbReference type="InterPro" id="IPR000760">
    <property type="entry name" value="Inositol_monophosphatase-like"/>
</dbReference>
<feature type="binding site" evidence="9">
    <location>
        <position position="89"/>
    </location>
    <ligand>
        <name>Mg(2+)</name>
        <dbReference type="ChEBI" id="CHEBI:18420"/>
        <label>1</label>
        <note>catalytic</note>
    </ligand>
</feature>
<dbReference type="Gene3D" id="3.30.540.10">
    <property type="entry name" value="Fructose-1,6-Bisphosphatase, subunit A, domain 1"/>
    <property type="match status" value="1"/>
</dbReference>
<accession>A0A2T6BEM7</accession>
<dbReference type="Proteomes" id="UP000243978">
    <property type="component" value="Unassembled WGS sequence"/>
</dbReference>
<organism evidence="10 11">
    <name type="scientific">Litoreibacter ponti</name>
    <dbReference type="NCBI Taxonomy" id="1510457"/>
    <lineage>
        <taxon>Bacteria</taxon>
        <taxon>Pseudomonadati</taxon>
        <taxon>Pseudomonadota</taxon>
        <taxon>Alphaproteobacteria</taxon>
        <taxon>Rhodobacterales</taxon>
        <taxon>Roseobacteraceae</taxon>
        <taxon>Litoreibacter</taxon>
    </lineage>
</organism>
<feature type="binding site" evidence="9">
    <location>
        <position position="88"/>
    </location>
    <ligand>
        <name>Mg(2+)</name>
        <dbReference type="ChEBI" id="CHEBI:18420"/>
        <label>1</label>
        <note>catalytic</note>
    </ligand>
</feature>
<keyword evidence="8 9" id="KW-0460">Magnesium</keyword>
<dbReference type="Pfam" id="PF00459">
    <property type="entry name" value="Inositol_P"/>
    <property type="match status" value="1"/>
</dbReference>
<evidence type="ECO:0000256" key="1">
    <source>
        <dbReference type="ARBA" id="ARBA00001033"/>
    </source>
</evidence>
<evidence type="ECO:0000313" key="10">
    <source>
        <dbReference type="EMBL" id="PTX54518.1"/>
    </source>
</evidence>
<comment type="catalytic activity">
    <reaction evidence="1">
        <text>a myo-inositol phosphate + H2O = myo-inositol + phosphate</text>
        <dbReference type="Rhea" id="RHEA:24056"/>
        <dbReference type="ChEBI" id="CHEBI:15377"/>
        <dbReference type="ChEBI" id="CHEBI:17268"/>
        <dbReference type="ChEBI" id="CHEBI:43474"/>
        <dbReference type="ChEBI" id="CHEBI:84139"/>
        <dbReference type="EC" id="3.1.3.25"/>
    </reaction>
</comment>
<dbReference type="PROSITE" id="PS00629">
    <property type="entry name" value="IMP_1"/>
    <property type="match status" value="1"/>
</dbReference>
<dbReference type="GO" id="GO:0006020">
    <property type="term" value="P:inositol metabolic process"/>
    <property type="evidence" value="ECO:0007669"/>
    <property type="project" value="TreeGrafter"/>
</dbReference>
<evidence type="ECO:0000256" key="3">
    <source>
        <dbReference type="ARBA" id="ARBA00009759"/>
    </source>
</evidence>
<dbReference type="SUPFAM" id="SSF56655">
    <property type="entry name" value="Carbohydrate phosphatase"/>
    <property type="match status" value="1"/>
</dbReference>
<dbReference type="EC" id="3.1.3.25" evidence="4"/>
<dbReference type="GO" id="GO:0008934">
    <property type="term" value="F:inositol monophosphate 1-phosphatase activity"/>
    <property type="evidence" value="ECO:0007669"/>
    <property type="project" value="TreeGrafter"/>
</dbReference>
<dbReference type="GO" id="GO:0007165">
    <property type="term" value="P:signal transduction"/>
    <property type="evidence" value="ECO:0007669"/>
    <property type="project" value="TreeGrafter"/>
</dbReference>
<evidence type="ECO:0000256" key="7">
    <source>
        <dbReference type="ARBA" id="ARBA00022801"/>
    </source>
</evidence>
<keyword evidence="11" id="KW-1185">Reference proteome</keyword>
<comment type="cofactor">
    <cofactor evidence="2 9">
        <name>Mg(2+)</name>
        <dbReference type="ChEBI" id="CHEBI:18420"/>
    </cofactor>
</comment>
<comment type="similarity">
    <text evidence="3">Belongs to the inositol monophosphatase superfamily.</text>
</comment>
<evidence type="ECO:0000256" key="2">
    <source>
        <dbReference type="ARBA" id="ARBA00001946"/>
    </source>
</evidence>
<dbReference type="PANTHER" id="PTHR20854:SF4">
    <property type="entry name" value="INOSITOL-1-MONOPHOSPHATASE-RELATED"/>
    <property type="match status" value="1"/>
</dbReference>
<dbReference type="RefSeq" id="WP_107847323.1">
    <property type="nucleotide sequence ID" value="NZ_QBKS01000002.1"/>
</dbReference>
<dbReference type="InterPro" id="IPR020583">
    <property type="entry name" value="Inositol_monoP_metal-BS"/>
</dbReference>
<sequence>MTNFSDRKEFAIATAKDAGALALRYFADRDALVVDQKGAQDWVSEADRNVETFIRKKIAEAFPDDGIFGEEHEPTKGSSGFDWVIDPIDGTTNFVNGIPAWTIVLAGVSDGQTQLGVIVEPNVDETYVAERGAGATLNGKPMRVASGVALDSGTVSVGYSNRVEAAHVIPVIAALVERGALYHRNASGALSLAYVAAGRLLGYVEEHMNAWDCLAGQLMIAEAGGVIEDQDVSEMIKDGDRVIAGTPDVFDALKAICEGPWD</sequence>
<dbReference type="FunFam" id="3.30.540.10:FF:000003">
    <property type="entry name" value="Inositol-1-monophosphatase"/>
    <property type="match status" value="1"/>
</dbReference>
<evidence type="ECO:0000256" key="6">
    <source>
        <dbReference type="ARBA" id="ARBA00022723"/>
    </source>
</evidence>
<dbReference type="OrthoDB" id="9785695at2"/>
<feature type="binding site" evidence="9">
    <location>
        <position position="86"/>
    </location>
    <ligand>
        <name>Mg(2+)</name>
        <dbReference type="ChEBI" id="CHEBI:18420"/>
        <label>1</label>
        <note>catalytic</note>
    </ligand>
</feature>
<keyword evidence="7" id="KW-0378">Hydrolase</keyword>
<dbReference type="GO" id="GO:0046872">
    <property type="term" value="F:metal ion binding"/>
    <property type="evidence" value="ECO:0007669"/>
    <property type="project" value="UniProtKB-KW"/>
</dbReference>